<dbReference type="Gene3D" id="3.50.50.60">
    <property type="entry name" value="FAD/NAD(P)-binding domain"/>
    <property type="match status" value="1"/>
</dbReference>
<evidence type="ECO:0000256" key="2">
    <source>
        <dbReference type="ARBA" id="ARBA00022827"/>
    </source>
</evidence>
<evidence type="ECO:0000313" key="6">
    <source>
        <dbReference type="Proteomes" id="UP000279259"/>
    </source>
</evidence>
<dbReference type="OrthoDB" id="74360at2759"/>
<reference evidence="5 6" key="1">
    <citation type="submission" date="2018-11" db="EMBL/GenBank/DDBJ databases">
        <title>Genome sequence of Saitozyma podzolica DSM 27192.</title>
        <authorList>
            <person name="Aliyu H."/>
            <person name="Gorte O."/>
            <person name="Ochsenreither K."/>
        </authorList>
    </citation>
    <scope>NUCLEOTIDE SEQUENCE [LARGE SCALE GENOMIC DNA]</scope>
    <source>
        <strain evidence="5 6">DSM 27192</strain>
    </source>
</reference>
<protein>
    <recommendedName>
        <fullName evidence="7">FAD/NAD(P)-binding domain-containing protein</fullName>
    </recommendedName>
</protein>
<dbReference type="PANTHER" id="PTHR43539">
    <property type="entry name" value="FLAVIN-BINDING MONOOXYGENASE-LIKE PROTEIN (AFU_ORTHOLOGUE AFUA_4G09220)"/>
    <property type="match status" value="1"/>
</dbReference>
<evidence type="ECO:0008006" key="7">
    <source>
        <dbReference type="Google" id="ProtNLM"/>
    </source>
</evidence>
<dbReference type="GO" id="GO:0004499">
    <property type="term" value="F:N,N-dimethylaniline monooxygenase activity"/>
    <property type="evidence" value="ECO:0007669"/>
    <property type="project" value="InterPro"/>
</dbReference>
<keyword evidence="3" id="KW-0560">Oxidoreductase</keyword>
<dbReference type="Pfam" id="PF00743">
    <property type="entry name" value="FMO-like"/>
    <property type="match status" value="1"/>
</dbReference>
<keyword evidence="2" id="KW-0274">FAD</keyword>
<evidence type="ECO:0000256" key="3">
    <source>
        <dbReference type="ARBA" id="ARBA00023002"/>
    </source>
</evidence>
<dbReference type="STRING" id="1890683.A0A427YKD4"/>
<dbReference type="GO" id="GO:0050661">
    <property type="term" value="F:NADP binding"/>
    <property type="evidence" value="ECO:0007669"/>
    <property type="project" value="InterPro"/>
</dbReference>
<dbReference type="InterPro" id="IPR036188">
    <property type="entry name" value="FAD/NAD-bd_sf"/>
</dbReference>
<sequence>MATYLTAPSDLPSHERGFKPDDNVEHKVHSIAQHWLSTFERGAATGDGELFASTFAQDGYWRDILAFTNDYRSIRTPNVAKAAQAVFPKVGARDFVFGLKEPHLEHPFPDVSFLTVYFEFATNIGPASGIARLVYEDVAWKAFTVFTLLEGVQDHPQRVGAHRARGTHNDKLSYDERRDEEGEFLDSDPEVLIVGGGHNGLALAAQLNSFGVRSLVIDRQKRVGDNWRLRYRSLSLHDPVYANHLPFFPFPSNWPIFTPAGKLANFLESYVDVLEINTWCESELDPLRTTFDERAGQWNVTILRTMPDGSKQERQFKVSHVVLATGLGGGKPKMPAPFPGQDTWDGKVVHSSGHGSGAQWKGKKALVVGACTSGHDISVDFAKNGVDVTMLQRSPTFVMSVSKGMPMMVGGLYGENTPPTDEADRIAESNPKSVVKLFHKRIIKDLAEADADLLSGLKKAGFNAWSGPEGSGFIMSEWTQGTVLTRPSMGTELTRMGSGPGEGWGYYFSTGGSEMIISGDIKVKQGEIASFDPNSVVTFKDGSKEKFDVVVFATGYTGFPDTVRATVGEKYASTFSPVWGLDEEGEIRGVCRESNVPNLYFLVGNLSACRMSSKVLALQIVQQRLGVFGDRYTYAKQKADGDIVDGKKFHAINGVNGHN</sequence>
<evidence type="ECO:0000256" key="1">
    <source>
        <dbReference type="ARBA" id="ARBA00022630"/>
    </source>
</evidence>
<feature type="region of interest" description="Disordered" evidence="4">
    <location>
        <begin position="1"/>
        <end position="20"/>
    </location>
</feature>
<organism evidence="5 6">
    <name type="scientific">Saitozyma podzolica</name>
    <dbReference type="NCBI Taxonomy" id="1890683"/>
    <lineage>
        <taxon>Eukaryota</taxon>
        <taxon>Fungi</taxon>
        <taxon>Dikarya</taxon>
        <taxon>Basidiomycota</taxon>
        <taxon>Agaricomycotina</taxon>
        <taxon>Tremellomycetes</taxon>
        <taxon>Tremellales</taxon>
        <taxon>Trimorphomycetaceae</taxon>
        <taxon>Saitozyma</taxon>
    </lineage>
</organism>
<dbReference type="EMBL" id="RSCD01000008">
    <property type="protein sequence ID" value="RSH91563.1"/>
    <property type="molecule type" value="Genomic_DNA"/>
</dbReference>
<evidence type="ECO:0000256" key="4">
    <source>
        <dbReference type="SAM" id="MobiDB-lite"/>
    </source>
</evidence>
<gene>
    <name evidence="5" type="ORF">EHS25_009862</name>
</gene>
<dbReference type="PRINTS" id="PR00411">
    <property type="entry name" value="PNDRDTASEI"/>
</dbReference>
<accession>A0A427YKD4</accession>
<proteinExistence type="predicted"/>
<dbReference type="AlphaFoldDB" id="A0A427YKD4"/>
<dbReference type="InterPro" id="IPR050982">
    <property type="entry name" value="Auxin_biosynth/cation_transpt"/>
</dbReference>
<evidence type="ECO:0000313" key="5">
    <source>
        <dbReference type="EMBL" id="RSH91563.1"/>
    </source>
</evidence>
<dbReference type="InterPro" id="IPR020946">
    <property type="entry name" value="Flavin_mOase-like"/>
</dbReference>
<keyword evidence="6" id="KW-1185">Reference proteome</keyword>
<dbReference type="Proteomes" id="UP000279259">
    <property type="component" value="Unassembled WGS sequence"/>
</dbReference>
<dbReference type="GO" id="GO:0050660">
    <property type="term" value="F:flavin adenine dinucleotide binding"/>
    <property type="evidence" value="ECO:0007669"/>
    <property type="project" value="InterPro"/>
</dbReference>
<name>A0A427YKD4_9TREE</name>
<dbReference type="PANTHER" id="PTHR43539:SF68">
    <property type="entry name" value="FLAVIN-BINDING MONOOXYGENASE-LIKE PROTEIN (AFU_ORTHOLOGUE AFUA_4G09220)"/>
    <property type="match status" value="1"/>
</dbReference>
<comment type="caution">
    <text evidence="5">The sequence shown here is derived from an EMBL/GenBank/DDBJ whole genome shotgun (WGS) entry which is preliminary data.</text>
</comment>
<keyword evidence="1" id="KW-0285">Flavoprotein</keyword>
<dbReference type="SUPFAM" id="SSF51905">
    <property type="entry name" value="FAD/NAD(P)-binding domain"/>
    <property type="match status" value="2"/>
</dbReference>